<dbReference type="GO" id="GO:0001836">
    <property type="term" value="P:release of cytochrome c from mitochondria"/>
    <property type="evidence" value="ECO:0007669"/>
    <property type="project" value="TreeGrafter"/>
</dbReference>
<dbReference type="PANTHER" id="PTHR11256">
    <property type="entry name" value="BCL-2 RELATED"/>
    <property type="match status" value="1"/>
</dbReference>
<dbReference type="GO" id="GO:0051400">
    <property type="term" value="F:BH domain binding"/>
    <property type="evidence" value="ECO:0007669"/>
    <property type="project" value="TreeGrafter"/>
</dbReference>
<evidence type="ECO:0000256" key="1">
    <source>
        <dbReference type="ARBA" id="ARBA00004167"/>
    </source>
</evidence>
<keyword evidence="3 7" id="KW-0812">Transmembrane</keyword>
<dbReference type="InterPro" id="IPR046371">
    <property type="entry name" value="Bcl-2_BH1-3"/>
</dbReference>
<dbReference type="GO" id="GO:0097192">
    <property type="term" value="P:extrinsic apoptotic signaling pathway in absence of ligand"/>
    <property type="evidence" value="ECO:0007669"/>
    <property type="project" value="TreeGrafter"/>
</dbReference>
<feature type="domain" description="Bcl-2 Bcl-2 homology region 1-3" evidence="8">
    <location>
        <begin position="24"/>
        <end position="131"/>
    </location>
</feature>
<evidence type="ECO:0000259" key="8">
    <source>
        <dbReference type="SMART" id="SM00337"/>
    </source>
</evidence>
<comment type="similarity">
    <text evidence="2">Belongs to the Bcl-2 family.</text>
</comment>
<dbReference type="EMBL" id="KY053262">
    <property type="protein sequence ID" value="ATX63062.1"/>
    <property type="molecule type" value="mRNA"/>
</dbReference>
<gene>
    <name evidence="9" type="primary">Bcl-2</name>
</gene>
<dbReference type="Pfam" id="PF00452">
    <property type="entry name" value="Bcl-2"/>
    <property type="match status" value="1"/>
</dbReference>
<accession>A0A3Q8CE68</accession>
<dbReference type="GO" id="GO:0042981">
    <property type="term" value="P:regulation of apoptotic process"/>
    <property type="evidence" value="ECO:0007669"/>
    <property type="project" value="InterPro"/>
</dbReference>
<dbReference type="PANTHER" id="PTHR11256:SF48">
    <property type="entry name" value="BCL-2-RELATED OVARIAN KILLER PROTEIN"/>
    <property type="match status" value="1"/>
</dbReference>
<reference evidence="9" key="1">
    <citation type="submission" date="2016-10" db="EMBL/GenBank/DDBJ databases">
        <title>Identification and characterization of apoptosis related genes based on the Locusta migratoria transcriptome.</title>
        <authorList>
            <person name="Zhao X."/>
            <person name="Zhang J."/>
        </authorList>
    </citation>
    <scope>NUCLEOTIDE SEQUENCE</scope>
</reference>
<evidence type="ECO:0000256" key="2">
    <source>
        <dbReference type="ARBA" id="ARBA00009458"/>
    </source>
</evidence>
<dbReference type="GO" id="GO:0005741">
    <property type="term" value="C:mitochondrial outer membrane"/>
    <property type="evidence" value="ECO:0007669"/>
    <property type="project" value="TreeGrafter"/>
</dbReference>
<dbReference type="AlphaFoldDB" id="A0A3Q8CE68"/>
<protein>
    <submittedName>
        <fullName evidence="9">Death executioner</fullName>
    </submittedName>
</protein>
<keyword evidence="6 7" id="KW-0472">Membrane</keyword>
<evidence type="ECO:0000313" key="9">
    <source>
        <dbReference type="EMBL" id="ATX63062.1"/>
    </source>
</evidence>
<dbReference type="InterPro" id="IPR002475">
    <property type="entry name" value="Bcl2-like"/>
</dbReference>
<evidence type="ECO:0000256" key="4">
    <source>
        <dbReference type="ARBA" id="ARBA00022703"/>
    </source>
</evidence>
<comment type="subcellular location">
    <subcellularLocation>
        <location evidence="1">Membrane</location>
        <topology evidence="1">Single-pass membrane protein</topology>
    </subcellularLocation>
</comment>
<dbReference type="SMART" id="SM00337">
    <property type="entry name" value="BCL"/>
    <property type="match status" value="1"/>
</dbReference>
<evidence type="ECO:0000256" key="3">
    <source>
        <dbReference type="ARBA" id="ARBA00022692"/>
    </source>
</evidence>
<keyword evidence="4" id="KW-0053">Apoptosis</keyword>
<dbReference type="Gene3D" id="1.10.437.10">
    <property type="entry name" value="Blc2-like"/>
    <property type="match status" value="1"/>
</dbReference>
<dbReference type="PROSITE" id="PS50062">
    <property type="entry name" value="BCL2_FAMILY"/>
    <property type="match status" value="1"/>
</dbReference>
<proteinExistence type="evidence at transcript level"/>
<evidence type="ECO:0000256" key="7">
    <source>
        <dbReference type="SAM" id="Phobius"/>
    </source>
</evidence>
<organism evidence="9">
    <name type="scientific">Locusta migratoria</name>
    <name type="common">Migratory locust</name>
    <dbReference type="NCBI Taxonomy" id="7004"/>
    <lineage>
        <taxon>Eukaryota</taxon>
        <taxon>Metazoa</taxon>
        <taxon>Ecdysozoa</taxon>
        <taxon>Arthropoda</taxon>
        <taxon>Hexapoda</taxon>
        <taxon>Insecta</taxon>
        <taxon>Pterygota</taxon>
        <taxon>Neoptera</taxon>
        <taxon>Polyneoptera</taxon>
        <taxon>Orthoptera</taxon>
        <taxon>Caelifera</taxon>
        <taxon>Acrididea</taxon>
        <taxon>Acridomorpha</taxon>
        <taxon>Acridoidea</taxon>
        <taxon>Acrididae</taxon>
        <taxon>Oedipodinae</taxon>
        <taxon>Locusta</taxon>
    </lineage>
</organism>
<dbReference type="GO" id="GO:0008630">
    <property type="term" value="P:intrinsic apoptotic signaling pathway in response to DNA damage"/>
    <property type="evidence" value="ECO:0007669"/>
    <property type="project" value="TreeGrafter"/>
</dbReference>
<evidence type="ECO:0000256" key="5">
    <source>
        <dbReference type="ARBA" id="ARBA00022989"/>
    </source>
</evidence>
<keyword evidence="5 7" id="KW-1133">Transmembrane helix</keyword>
<dbReference type="InterPro" id="IPR026298">
    <property type="entry name" value="Bcl-2_fam"/>
</dbReference>
<dbReference type="CDD" id="cd06845">
    <property type="entry name" value="Bcl-2_like"/>
    <property type="match status" value="1"/>
</dbReference>
<name>A0A3Q8CE68_LOCMI</name>
<evidence type="ECO:0000256" key="6">
    <source>
        <dbReference type="ARBA" id="ARBA00023136"/>
    </source>
</evidence>
<dbReference type="InterPro" id="IPR036834">
    <property type="entry name" value="Bcl-2-like_sf"/>
</dbReference>
<feature type="transmembrane region" description="Helical" evidence="7">
    <location>
        <begin position="151"/>
        <end position="171"/>
    </location>
</feature>
<sequence>MSIGCGLQRLRGSPAAVRDVFPELASVGRELERMHPKLFSAVARQASPSPGGVLAGDKSAGLILTAVARELFKNAEQVTWAKVVSLYAVAGGLAVDCVRQNHADYMQGLTEAMADVLEEELAPWIASNGGWQGFLNHYKPRTTEAAVSRCVILVGAVSALIFLLIFIIRLCS</sequence>
<dbReference type="SUPFAM" id="SSF56854">
    <property type="entry name" value="Bcl-2 inhibitors of programmed cell death"/>
    <property type="match status" value="1"/>
</dbReference>